<keyword evidence="3" id="KW-1185">Reference proteome</keyword>
<gene>
    <name evidence="2" type="ORF">FCC1311_017742</name>
</gene>
<reference evidence="2 3" key="1">
    <citation type="submission" date="2017-12" db="EMBL/GenBank/DDBJ databases">
        <title>Sequencing, de novo assembly and annotation of complete genome of a new Thraustochytrid species, strain FCC1311.</title>
        <authorList>
            <person name="Sedici K."/>
            <person name="Godart F."/>
            <person name="Aiese Cigliano R."/>
            <person name="Sanseverino W."/>
            <person name="Barakat M."/>
            <person name="Ortet P."/>
            <person name="Marechal E."/>
            <person name="Cagnac O."/>
            <person name="Amato A."/>
        </authorList>
    </citation>
    <scope>NUCLEOTIDE SEQUENCE [LARGE SCALE GENOMIC DNA]</scope>
</reference>
<evidence type="ECO:0000313" key="3">
    <source>
        <dbReference type="Proteomes" id="UP000241890"/>
    </source>
</evidence>
<evidence type="ECO:0000256" key="1">
    <source>
        <dbReference type="SAM" id="MobiDB-lite"/>
    </source>
</evidence>
<feature type="region of interest" description="Disordered" evidence="1">
    <location>
        <begin position="93"/>
        <end position="112"/>
    </location>
</feature>
<evidence type="ECO:0000313" key="2">
    <source>
        <dbReference type="EMBL" id="GBG25555.1"/>
    </source>
</evidence>
<accession>A0A2R5G4S1</accession>
<organism evidence="2 3">
    <name type="scientific">Hondaea fermentalgiana</name>
    <dbReference type="NCBI Taxonomy" id="2315210"/>
    <lineage>
        <taxon>Eukaryota</taxon>
        <taxon>Sar</taxon>
        <taxon>Stramenopiles</taxon>
        <taxon>Bigyra</taxon>
        <taxon>Labyrinthulomycetes</taxon>
        <taxon>Thraustochytrida</taxon>
        <taxon>Thraustochytriidae</taxon>
        <taxon>Hondaea</taxon>
    </lineage>
</organism>
<name>A0A2R5G4S1_9STRA</name>
<protein>
    <submittedName>
        <fullName evidence="2">Uncharacterized protein</fullName>
    </submittedName>
</protein>
<comment type="caution">
    <text evidence="2">The sequence shown here is derived from an EMBL/GenBank/DDBJ whole genome shotgun (WGS) entry which is preliminary data.</text>
</comment>
<dbReference type="Proteomes" id="UP000241890">
    <property type="component" value="Unassembled WGS sequence"/>
</dbReference>
<proteinExistence type="predicted"/>
<dbReference type="EMBL" id="BEYU01000013">
    <property type="protein sequence ID" value="GBG25555.1"/>
    <property type="molecule type" value="Genomic_DNA"/>
</dbReference>
<dbReference type="InParanoid" id="A0A2R5G4S1"/>
<sequence>MEYNNAGNRGCRIGNWIEERDLEEASEESRKNILAHGHGHMVPRFSTSQQMLRDGRPPVKQDPRGLVKGPRMRLLEERFLEEARREEEAKQADALRKSVQPAPFETSSGHCYGQRDAMRPIQYTREQDLAEEKEVADVDFSTPISIYTQRLVEGSFFVTPTGSSNPFSRNTGFSNEVGAPDKFHLDCEDGYDFSAKKDVGRSMRISSGASTAQRKLLREVQTYLHDALVSPNQVHEIVAAHVSGHVVTEDQVRAILRELRVPLGERERMTLIHFCAGLSPEALVGDFLARPRVELESKADGAGPASPLSPTSLPRETLLYEAVIVRVHNPAQERVRFGIPKRLLAQALSFPQDVPVVKAVLRKQGIVVGRVLSLETVSS</sequence>
<dbReference type="AlphaFoldDB" id="A0A2R5G4S1"/>